<reference evidence="6 7" key="1">
    <citation type="submission" date="2016-10" db="EMBL/GenBank/DDBJ databases">
        <authorList>
            <person name="de Groot N.N."/>
        </authorList>
    </citation>
    <scope>NUCLEOTIDE SEQUENCE [LARGE SCALE GENOMIC DNA]</scope>
    <source>
        <strain evidence="6 7">DSM 46701</strain>
    </source>
</reference>
<dbReference type="Pfam" id="PF13416">
    <property type="entry name" value="SBP_bac_8"/>
    <property type="match status" value="1"/>
</dbReference>
<accession>A0A1H8DFS7</accession>
<dbReference type="OrthoDB" id="9766758at2"/>
<keyword evidence="2 5" id="KW-0813">Transport</keyword>
<keyword evidence="3 5" id="KW-0762">Sugar transport</keyword>
<dbReference type="Proteomes" id="UP000199695">
    <property type="component" value="Unassembled WGS sequence"/>
</dbReference>
<dbReference type="STRING" id="1173111.SAMN05444955_105162"/>
<evidence type="ECO:0000256" key="2">
    <source>
        <dbReference type="ARBA" id="ARBA00022448"/>
    </source>
</evidence>
<dbReference type="SUPFAM" id="SSF53850">
    <property type="entry name" value="Periplasmic binding protein-like II"/>
    <property type="match status" value="1"/>
</dbReference>
<dbReference type="EMBL" id="FOCQ01000005">
    <property type="protein sequence ID" value="SEN06153.1"/>
    <property type="molecule type" value="Genomic_DNA"/>
</dbReference>
<organism evidence="6 7">
    <name type="scientific">Lihuaxuella thermophila</name>
    <dbReference type="NCBI Taxonomy" id="1173111"/>
    <lineage>
        <taxon>Bacteria</taxon>
        <taxon>Bacillati</taxon>
        <taxon>Bacillota</taxon>
        <taxon>Bacilli</taxon>
        <taxon>Bacillales</taxon>
        <taxon>Thermoactinomycetaceae</taxon>
        <taxon>Lihuaxuella</taxon>
    </lineage>
</organism>
<dbReference type="PRINTS" id="PR00181">
    <property type="entry name" value="MALTOSEBP"/>
</dbReference>
<evidence type="ECO:0000256" key="1">
    <source>
        <dbReference type="ARBA" id="ARBA00008520"/>
    </source>
</evidence>
<feature type="chain" id="PRO_5039759717" description="Maltodextrin-binding protein" evidence="5">
    <location>
        <begin position="22"/>
        <end position="417"/>
    </location>
</feature>
<dbReference type="InterPro" id="IPR006059">
    <property type="entry name" value="SBP"/>
</dbReference>
<feature type="signal peptide" evidence="5">
    <location>
        <begin position="1"/>
        <end position="21"/>
    </location>
</feature>
<dbReference type="GO" id="GO:0015144">
    <property type="term" value="F:carbohydrate transmembrane transporter activity"/>
    <property type="evidence" value="ECO:0007669"/>
    <property type="project" value="InterPro"/>
</dbReference>
<gene>
    <name evidence="6" type="ORF">SAMN05444955_105162</name>
</gene>
<protein>
    <recommendedName>
        <fullName evidence="5">Maltodextrin-binding protein</fullName>
    </recommendedName>
</protein>
<dbReference type="GO" id="GO:1901982">
    <property type="term" value="F:maltose binding"/>
    <property type="evidence" value="ECO:0007669"/>
    <property type="project" value="TreeGrafter"/>
</dbReference>
<name>A0A1H8DFS7_9BACL</name>
<dbReference type="PROSITE" id="PS51257">
    <property type="entry name" value="PROKAR_LIPOPROTEIN"/>
    <property type="match status" value="1"/>
</dbReference>
<keyword evidence="4 5" id="KW-0732">Signal</keyword>
<dbReference type="GO" id="GO:0055052">
    <property type="term" value="C:ATP-binding cassette (ABC) transporter complex, substrate-binding subunit-containing"/>
    <property type="evidence" value="ECO:0007669"/>
    <property type="project" value="TreeGrafter"/>
</dbReference>
<evidence type="ECO:0000256" key="5">
    <source>
        <dbReference type="RuleBase" id="RU365005"/>
    </source>
</evidence>
<dbReference type="GO" id="GO:0042956">
    <property type="term" value="P:maltodextrin transmembrane transport"/>
    <property type="evidence" value="ECO:0007669"/>
    <property type="project" value="TreeGrafter"/>
</dbReference>
<dbReference type="AlphaFoldDB" id="A0A1H8DFS7"/>
<comment type="similarity">
    <text evidence="1 5">Belongs to the bacterial solute-binding protein 1 family.</text>
</comment>
<evidence type="ECO:0000313" key="7">
    <source>
        <dbReference type="Proteomes" id="UP000199695"/>
    </source>
</evidence>
<proteinExistence type="inferred from homology"/>
<keyword evidence="5" id="KW-0472">Membrane</keyword>
<keyword evidence="5" id="KW-1003">Cell membrane</keyword>
<evidence type="ECO:0000256" key="3">
    <source>
        <dbReference type="ARBA" id="ARBA00022597"/>
    </source>
</evidence>
<keyword evidence="7" id="KW-1185">Reference proteome</keyword>
<dbReference type="Gene3D" id="3.40.190.10">
    <property type="entry name" value="Periplasmic binding protein-like II"/>
    <property type="match status" value="2"/>
</dbReference>
<evidence type="ECO:0000313" key="6">
    <source>
        <dbReference type="EMBL" id="SEN06153.1"/>
    </source>
</evidence>
<sequence length="417" mass="45482">MSKKFLSLSMGLVLALSLLTACGPKRDADQVSNPGEKPEKLVVWENADDGKQIGHTKKLAAEFEKKTGIKVEVLPVSLLKQQEKLTLDGPAGKGADLVTWPHDQLGEAVIKGLIQPIQADASVTGQFEESSLKALTYDGKLMGLPKVTESIALIYNKKLMPNPPETFEELYQFAKDFTQPAEKKYGVLFEGENLYYTYFLIAANGGYIFKEQNGKLNSDEIGLNNAGTVKALTEIQKWYQEGLIPKGVKADVINGLFKEGKVAAVINGPWAIRDYQSANIDLGVAPIPKAGGKEAQTLIGVKGWYLSAYSKSPKYATELMKFLTSKEALKSRFGQTGEIPPHKEILTDPVIAGNPLVNGFAQQAKTGVPMPSIPEMGQVWEPINNAHTFIATGKQTPEQALNGAVKIIREKIKVQKQ</sequence>
<comment type="subcellular location">
    <subcellularLocation>
        <location evidence="5">Cell membrane</location>
        <topology evidence="5">Lipid-anchor</topology>
    </subcellularLocation>
</comment>
<dbReference type="PANTHER" id="PTHR30061:SF50">
    <property type="entry name" value="MALTOSE_MALTODEXTRIN-BINDING PERIPLASMIC PROTEIN"/>
    <property type="match status" value="1"/>
</dbReference>
<evidence type="ECO:0000256" key="4">
    <source>
        <dbReference type="ARBA" id="ARBA00022729"/>
    </source>
</evidence>
<dbReference type="GO" id="GO:0015768">
    <property type="term" value="P:maltose transport"/>
    <property type="evidence" value="ECO:0007669"/>
    <property type="project" value="TreeGrafter"/>
</dbReference>
<dbReference type="PANTHER" id="PTHR30061">
    <property type="entry name" value="MALTOSE-BINDING PERIPLASMIC PROTEIN"/>
    <property type="match status" value="1"/>
</dbReference>
<dbReference type="InterPro" id="IPR006060">
    <property type="entry name" value="Maltose/Cyclodextrin-bd"/>
</dbReference>
<keyword evidence="5" id="KW-0449">Lipoprotein</keyword>
<dbReference type="RefSeq" id="WP_089966778.1">
    <property type="nucleotide sequence ID" value="NZ_FOCQ01000005.1"/>
</dbReference>